<dbReference type="InterPro" id="IPR036373">
    <property type="entry name" value="Ribosomal_bL17_sf"/>
</dbReference>
<dbReference type="Proteomes" id="UP000678393">
    <property type="component" value="Unassembled WGS sequence"/>
</dbReference>
<evidence type="ECO:0000256" key="2">
    <source>
        <dbReference type="ARBA" id="ARBA00022980"/>
    </source>
</evidence>
<feature type="compositionally biased region" description="Low complexity" evidence="6">
    <location>
        <begin position="173"/>
        <end position="200"/>
    </location>
</feature>
<keyword evidence="3" id="KW-0687">Ribonucleoprotein</keyword>
<reference evidence="7" key="1">
    <citation type="submission" date="2021-04" db="EMBL/GenBank/DDBJ databases">
        <authorList>
            <consortium name="Molecular Ecology Group"/>
        </authorList>
    </citation>
    <scope>NUCLEOTIDE SEQUENCE</scope>
</reference>
<comment type="similarity">
    <text evidence="1">Belongs to the bacterial ribosomal protein bL17 family.</text>
</comment>
<evidence type="ECO:0000256" key="5">
    <source>
        <dbReference type="ARBA" id="ARBA00035413"/>
    </source>
</evidence>
<dbReference type="EMBL" id="CAJHNH020000429">
    <property type="protein sequence ID" value="CAG5117608.1"/>
    <property type="molecule type" value="Genomic_DNA"/>
</dbReference>
<dbReference type="Pfam" id="PF01196">
    <property type="entry name" value="Ribosomal_L17"/>
    <property type="match status" value="1"/>
</dbReference>
<dbReference type="GO" id="GO:0005762">
    <property type="term" value="C:mitochondrial large ribosomal subunit"/>
    <property type="evidence" value="ECO:0007669"/>
    <property type="project" value="TreeGrafter"/>
</dbReference>
<feature type="compositionally biased region" description="Polar residues" evidence="6">
    <location>
        <begin position="201"/>
        <end position="213"/>
    </location>
</feature>
<dbReference type="InterPro" id="IPR000456">
    <property type="entry name" value="Ribosomal_bL17"/>
</dbReference>
<name>A0A8S3YMN5_9EUPU</name>
<dbReference type="PANTHER" id="PTHR14413:SF16">
    <property type="entry name" value="LARGE RIBOSOMAL SUBUNIT PROTEIN BL17M"/>
    <property type="match status" value="1"/>
</dbReference>
<evidence type="ECO:0000256" key="4">
    <source>
        <dbReference type="ARBA" id="ARBA00035290"/>
    </source>
</evidence>
<dbReference type="Gene3D" id="3.90.1030.10">
    <property type="entry name" value="Ribosomal protein L17"/>
    <property type="match status" value="1"/>
</dbReference>
<feature type="compositionally biased region" description="Polar residues" evidence="6">
    <location>
        <begin position="161"/>
        <end position="172"/>
    </location>
</feature>
<evidence type="ECO:0000313" key="7">
    <source>
        <dbReference type="EMBL" id="CAG5117608.1"/>
    </source>
</evidence>
<dbReference type="SUPFAM" id="SSF64263">
    <property type="entry name" value="Prokaryotic ribosomal protein L17"/>
    <property type="match status" value="1"/>
</dbReference>
<feature type="region of interest" description="Disordered" evidence="6">
    <location>
        <begin position="161"/>
        <end position="219"/>
    </location>
</feature>
<protein>
    <recommendedName>
        <fullName evidence="4">Large ribosomal subunit protein bL17m</fullName>
    </recommendedName>
    <alternativeName>
        <fullName evidence="5">39S ribosomal protein L17, mitochondrial</fullName>
    </alternativeName>
</protein>
<evidence type="ECO:0000256" key="1">
    <source>
        <dbReference type="ARBA" id="ARBA00008777"/>
    </source>
</evidence>
<dbReference type="FunFam" id="3.90.1030.10:FF:000009">
    <property type="entry name" value="39S ribosomal protein L17, mitochondrial"/>
    <property type="match status" value="1"/>
</dbReference>
<keyword evidence="8" id="KW-1185">Reference proteome</keyword>
<evidence type="ECO:0000256" key="6">
    <source>
        <dbReference type="SAM" id="MobiDB-lite"/>
    </source>
</evidence>
<dbReference type="GO" id="GO:0006412">
    <property type="term" value="P:translation"/>
    <property type="evidence" value="ECO:0007669"/>
    <property type="project" value="InterPro"/>
</dbReference>
<dbReference type="GO" id="GO:0003735">
    <property type="term" value="F:structural constituent of ribosome"/>
    <property type="evidence" value="ECO:0007669"/>
    <property type="project" value="InterPro"/>
</dbReference>
<sequence length="219" mass="24955">MLRFRYRLRPRKMQVYPGGGQGERLMRLRQIVTGLIRFERVEPDWLQADEARQYAERLLYLAVKNGDKDRQTMELADFWLLEKDLVHKLFKVLVPRYANYKTCYTDLHKLPKEYPATGIPQGVLELRGNPWPPIVARQRDTKFLLSNMLLSAARHDYYVNKQKQSPSTSAHNSTSPTTDPSDGSSEASAADSPPASVANSEFSSSVDPQPDKQSVSKDV</sequence>
<dbReference type="PANTHER" id="PTHR14413">
    <property type="entry name" value="RIBOSOMAL PROTEIN L17"/>
    <property type="match status" value="1"/>
</dbReference>
<evidence type="ECO:0000256" key="3">
    <source>
        <dbReference type="ARBA" id="ARBA00023274"/>
    </source>
</evidence>
<dbReference type="AlphaFoldDB" id="A0A8S3YMN5"/>
<evidence type="ECO:0000313" key="8">
    <source>
        <dbReference type="Proteomes" id="UP000678393"/>
    </source>
</evidence>
<comment type="caution">
    <text evidence="7">The sequence shown here is derived from an EMBL/GenBank/DDBJ whole genome shotgun (WGS) entry which is preliminary data.</text>
</comment>
<accession>A0A8S3YMN5</accession>
<dbReference type="OrthoDB" id="275000at2759"/>
<organism evidence="7 8">
    <name type="scientific">Candidula unifasciata</name>
    <dbReference type="NCBI Taxonomy" id="100452"/>
    <lineage>
        <taxon>Eukaryota</taxon>
        <taxon>Metazoa</taxon>
        <taxon>Spiralia</taxon>
        <taxon>Lophotrochozoa</taxon>
        <taxon>Mollusca</taxon>
        <taxon>Gastropoda</taxon>
        <taxon>Heterobranchia</taxon>
        <taxon>Euthyneura</taxon>
        <taxon>Panpulmonata</taxon>
        <taxon>Eupulmonata</taxon>
        <taxon>Stylommatophora</taxon>
        <taxon>Helicina</taxon>
        <taxon>Helicoidea</taxon>
        <taxon>Geomitridae</taxon>
        <taxon>Candidula</taxon>
    </lineage>
</organism>
<proteinExistence type="inferred from homology"/>
<gene>
    <name evidence="7" type="ORF">CUNI_LOCUS3166</name>
</gene>
<keyword evidence="2" id="KW-0689">Ribosomal protein</keyword>